<proteinExistence type="predicted"/>
<protein>
    <submittedName>
        <fullName evidence="3">Nitroreductase</fullName>
    </submittedName>
</protein>
<dbReference type="Pfam" id="PF00881">
    <property type="entry name" value="Nitroreductase"/>
    <property type="match status" value="1"/>
</dbReference>
<dbReference type="Gene3D" id="3.40.109.10">
    <property type="entry name" value="NADH Oxidase"/>
    <property type="match status" value="1"/>
</dbReference>
<name>A0ABU1I9F5_9BURK</name>
<feature type="region of interest" description="Disordered" evidence="1">
    <location>
        <begin position="1"/>
        <end position="30"/>
    </location>
</feature>
<keyword evidence="4" id="KW-1185">Reference proteome</keyword>
<sequence length="242" mass="25064">MSARLQDAEPLPAAGETEGPAGRSAESEIGPEPLQAAAALQVLLQARQTTLPRRLGTPGPDAQQLAAIVGAAAHAPDHGRLQPWRFVRVPADARDALAEAFAQALREREPAAEPEALAQAREKAYRSPELLLVVVDAAQADAAVPAPERWVSAGCAVQNLLLMATALGFGSALTSGQSLQSQALRTLFGLRAAEQALCFVSLGTVVVAKAPRARPAVDAYTSTLRPQGAPVPGLHLPPAVAP</sequence>
<gene>
    <name evidence="3" type="ORF">QE399_000747</name>
</gene>
<dbReference type="EMBL" id="JAVIZX010000001">
    <property type="protein sequence ID" value="MDR6213058.1"/>
    <property type="molecule type" value="Genomic_DNA"/>
</dbReference>
<dbReference type="SUPFAM" id="SSF55469">
    <property type="entry name" value="FMN-dependent nitroreductase-like"/>
    <property type="match status" value="1"/>
</dbReference>
<evidence type="ECO:0000259" key="2">
    <source>
        <dbReference type="Pfam" id="PF00881"/>
    </source>
</evidence>
<feature type="domain" description="Nitroreductase" evidence="2">
    <location>
        <begin position="57"/>
        <end position="203"/>
    </location>
</feature>
<accession>A0ABU1I9F5</accession>
<evidence type="ECO:0000313" key="3">
    <source>
        <dbReference type="EMBL" id="MDR6213058.1"/>
    </source>
</evidence>
<dbReference type="InterPro" id="IPR000415">
    <property type="entry name" value="Nitroreductase-like"/>
</dbReference>
<organism evidence="3 4">
    <name type="scientific">Paracidovorax wautersii</name>
    <dbReference type="NCBI Taxonomy" id="1177982"/>
    <lineage>
        <taxon>Bacteria</taxon>
        <taxon>Pseudomonadati</taxon>
        <taxon>Pseudomonadota</taxon>
        <taxon>Betaproteobacteria</taxon>
        <taxon>Burkholderiales</taxon>
        <taxon>Comamonadaceae</taxon>
        <taxon>Paracidovorax</taxon>
    </lineage>
</organism>
<dbReference type="RefSeq" id="WP_309826230.1">
    <property type="nucleotide sequence ID" value="NZ_JAVIZX010000001.1"/>
</dbReference>
<comment type="caution">
    <text evidence="3">The sequence shown here is derived from an EMBL/GenBank/DDBJ whole genome shotgun (WGS) entry which is preliminary data.</text>
</comment>
<dbReference type="PANTHER" id="PTHR43821:SF1">
    <property type="entry name" value="NAD(P)H NITROREDUCTASE YDJA-RELATED"/>
    <property type="match status" value="1"/>
</dbReference>
<evidence type="ECO:0000256" key="1">
    <source>
        <dbReference type="SAM" id="MobiDB-lite"/>
    </source>
</evidence>
<dbReference type="InterPro" id="IPR052530">
    <property type="entry name" value="NAD(P)H_nitroreductase"/>
</dbReference>
<reference evidence="3 4" key="1">
    <citation type="submission" date="2023-08" db="EMBL/GenBank/DDBJ databases">
        <title>Functional and genomic diversity of the sorghum phyllosphere microbiome.</title>
        <authorList>
            <person name="Shade A."/>
        </authorList>
    </citation>
    <scope>NUCLEOTIDE SEQUENCE [LARGE SCALE GENOMIC DNA]</scope>
    <source>
        <strain evidence="3 4">SORGH_AS_0335</strain>
    </source>
</reference>
<evidence type="ECO:0000313" key="4">
    <source>
        <dbReference type="Proteomes" id="UP001267710"/>
    </source>
</evidence>
<dbReference type="Proteomes" id="UP001267710">
    <property type="component" value="Unassembled WGS sequence"/>
</dbReference>
<dbReference type="PANTHER" id="PTHR43821">
    <property type="entry name" value="NAD(P)H NITROREDUCTASE YDJA-RELATED"/>
    <property type="match status" value="1"/>
</dbReference>
<dbReference type="InterPro" id="IPR029479">
    <property type="entry name" value="Nitroreductase"/>
</dbReference>